<sequence length="134" mass="14546">MTTDHQPTTKDKFQAHLKNFMAKPKLWGTSLALASLTIGFAGGMGVSSLGNSTSQHASRQFPNHDQGHQPPNMEQGNEGQERMAPPGQPNDNQDSQDDSDSSSKSTTPPDQAKSKNQETEENQETDNGFTTETN</sequence>
<dbReference type="Proteomes" id="UP001549055">
    <property type="component" value="Unassembled WGS sequence"/>
</dbReference>
<evidence type="ECO:0000313" key="4">
    <source>
        <dbReference type="Proteomes" id="UP001549055"/>
    </source>
</evidence>
<keyword evidence="2" id="KW-1133">Transmembrane helix</keyword>
<accession>A0ABV2JKC9</accession>
<reference evidence="3 4" key="1">
    <citation type="submission" date="2024-06" db="EMBL/GenBank/DDBJ databases">
        <title>Genomic Encyclopedia of Type Strains, Phase IV (KMG-IV): sequencing the most valuable type-strain genomes for metagenomic binning, comparative biology and taxonomic classification.</title>
        <authorList>
            <person name="Goeker M."/>
        </authorList>
    </citation>
    <scope>NUCLEOTIDE SEQUENCE [LARGE SCALE GENOMIC DNA]</scope>
    <source>
        <strain evidence="3 4">DSM 15349</strain>
    </source>
</reference>
<protein>
    <submittedName>
        <fullName evidence="3">Uncharacterized protein</fullName>
    </submittedName>
</protein>
<name>A0ABV2JKC9_9STRE</name>
<keyword evidence="2" id="KW-0472">Membrane</keyword>
<feature type="compositionally biased region" description="Low complexity" evidence="1">
    <location>
        <begin position="102"/>
        <end position="111"/>
    </location>
</feature>
<keyword evidence="4" id="KW-1185">Reference proteome</keyword>
<gene>
    <name evidence="3" type="ORF">ABID27_000981</name>
</gene>
<feature type="compositionally biased region" description="Polar residues" evidence="1">
    <location>
        <begin position="48"/>
        <end position="63"/>
    </location>
</feature>
<evidence type="ECO:0000313" key="3">
    <source>
        <dbReference type="EMBL" id="MET3644357.1"/>
    </source>
</evidence>
<feature type="transmembrane region" description="Helical" evidence="2">
    <location>
        <begin position="26"/>
        <end position="49"/>
    </location>
</feature>
<evidence type="ECO:0000256" key="2">
    <source>
        <dbReference type="SAM" id="Phobius"/>
    </source>
</evidence>
<organism evidence="3 4">
    <name type="scientific">Streptococcus gallinaceus</name>
    <dbReference type="NCBI Taxonomy" id="165758"/>
    <lineage>
        <taxon>Bacteria</taxon>
        <taxon>Bacillati</taxon>
        <taxon>Bacillota</taxon>
        <taxon>Bacilli</taxon>
        <taxon>Lactobacillales</taxon>
        <taxon>Streptococcaceae</taxon>
        <taxon>Streptococcus</taxon>
    </lineage>
</organism>
<evidence type="ECO:0000256" key="1">
    <source>
        <dbReference type="SAM" id="MobiDB-lite"/>
    </source>
</evidence>
<proteinExistence type="predicted"/>
<dbReference type="RefSeq" id="WP_354280637.1">
    <property type="nucleotide sequence ID" value="NZ_JBEPMK010000003.1"/>
</dbReference>
<keyword evidence="2" id="KW-0812">Transmembrane</keyword>
<comment type="caution">
    <text evidence="3">The sequence shown here is derived from an EMBL/GenBank/DDBJ whole genome shotgun (WGS) entry which is preliminary data.</text>
</comment>
<feature type="region of interest" description="Disordered" evidence="1">
    <location>
        <begin position="41"/>
        <end position="134"/>
    </location>
</feature>
<dbReference type="EMBL" id="JBEPMK010000003">
    <property type="protein sequence ID" value="MET3644357.1"/>
    <property type="molecule type" value="Genomic_DNA"/>
</dbReference>